<dbReference type="AlphaFoldDB" id="A0A1N6T0S2"/>
<dbReference type="Pfam" id="PF01936">
    <property type="entry name" value="NYN"/>
    <property type="match status" value="1"/>
</dbReference>
<dbReference type="CDD" id="cd10146">
    <property type="entry name" value="LabA_like_C"/>
    <property type="match status" value="1"/>
</dbReference>
<evidence type="ECO:0000313" key="3">
    <source>
        <dbReference type="EMBL" id="SIQ46988.1"/>
    </source>
</evidence>
<dbReference type="Gene3D" id="3.30.420.610">
    <property type="entry name" value="LOTUS domain-like"/>
    <property type="match status" value="1"/>
</dbReference>
<accession>A0A1N6T0S2</accession>
<dbReference type="InterPro" id="IPR021139">
    <property type="entry name" value="NYN"/>
</dbReference>
<evidence type="ECO:0000259" key="2">
    <source>
        <dbReference type="PROSITE" id="PS51644"/>
    </source>
</evidence>
<proteinExistence type="predicted"/>
<dbReference type="Proteomes" id="UP000185924">
    <property type="component" value="Unassembled WGS sequence"/>
</dbReference>
<dbReference type="RefSeq" id="WP_076420325.1">
    <property type="nucleotide sequence ID" value="NZ_FTNM01000001.1"/>
</dbReference>
<dbReference type="GO" id="GO:0004540">
    <property type="term" value="F:RNA nuclease activity"/>
    <property type="evidence" value="ECO:0007669"/>
    <property type="project" value="InterPro"/>
</dbReference>
<gene>
    <name evidence="3" type="ORF">SAMN05421545_0062</name>
</gene>
<feature type="compositionally biased region" description="Basic residues" evidence="1">
    <location>
        <begin position="246"/>
        <end position="258"/>
    </location>
</feature>
<organism evidence="3 4">
    <name type="scientific">Pontibacter lucknowensis</name>
    <dbReference type="NCBI Taxonomy" id="1077936"/>
    <lineage>
        <taxon>Bacteria</taxon>
        <taxon>Pseudomonadati</taxon>
        <taxon>Bacteroidota</taxon>
        <taxon>Cytophagia</taxon>
        <taxon>Cytophagales</taxon>
        <taxon>Hymenobacteraceae</taxon>
        <taxon>Pontibacter</taxon>
    </lineage>
</organism>
<dbReference type="InterPro" id="IPR025605">
    <property type="entry name" value="OST-HTH/LOTUS_dom"/>
</dbReference>
<dbReference type="STRING" id="1077936.SAMN05421545_0062"/>
<feature type="domain" description="HTH OST-type" evidence="2">
    <location>
        <begin position="172"/>
        <end position="250"/>
    </location>
</feature>
<dbReference type="PANTHER" id="PTHR35811:SF1">
    <property type="entry name" value="HTH OST-TYPE DOMAIN-CONTAINING PROTEIN"/>
    <property type="match status" value="1"/>
</dbReference>
<feature type="region of interest" description="Disordered" evidence="1">
    <location>
        <begin position="238"/>
        <end position="276"/>
    </location>
</feature>
<reference evidence="4" key="1">
    <citation type="submission" date="2017-01" db="EMBL/GenBank/DDBJ databases">
        <authorList>
            <person name="Varghese N."/>
            <person name="Submissions S."/>
        </authorList>
    </citation>
    <scope>NUCLEOTIDE SEQUENCE [LARGE SCALE GENOMIC DNA]</scope>
    <source>
        <strain evidence="4">DM9</strain>
    </source>
</reference>
<dbReference type="Pfam" id="PF12872">
    <property type="entry name" value="OST-HTH"/>
    <property type="match status" value="1"/>
</dbReference>
<sequence>MSKPFNEKKQQRMAMLIDGDNAQPTLIVKILAEAGKYGQTTIRRIYGDWTTPQMNGWKECLNNHAIQPIQQFRYTVGKNATDSAMIIDAMDLLHSHLVDGFCIVSSDSDYTRLATRIREAGIFVMGIGQRKTPKPFVNACNIFIYTENLTDDIDEKQIAEADRTTPNGKDNPRPNPVPMLKEAFEMAVGEDGWAHLGAIGTSLRLLDPAFDPRTFGYGQLIQLIKAHKDLFTIRKEDDKGSSAVYVKRRSSPKRRKPAKEKEKAARPAAKEEQSSN</sequence>
<dbReference type="Gene3D" id="3.40.50.1010">
    <property type="entry name" value="5'-nuclease"/>
    <property type="match status" value="1"/>
</dbReference>
<dbReference type="CDD" id="cd11297">
    <property type="entry name" value="PIN_LabA-like_N_1"/>
    <property type="match status" value="1"/>
</dbReference>
<evidence type="ECO:0000313" key="4">
    <source>
        <dbReference type="Proteomes" id="UP000185924"/>
    </source>
</evidence>
<feature type="compositionally biased region" description="Basic and acidic residues" evidence="1">
    <location>
        <begin position="259"/>
        <end position="276"/>
    </location>
</feature>
<protein>
    <submittedName>
        <fullName evidence="3">Uncharacterized conserved protein, LabA/DUF88 family</fullName>
    </submittedName>
</protein>
<dbReference type="InterPro" id="IPR041966">
    <property type="entry name" value="LOTUS-like"/>
</dbReference>
<name>A0A1N6T0S2_9BACT</name>
<dbReference type="PROSITE" id="PS51644">
    <property type="entry name" value="HTH_OST"/>
    <property type="match status" value="1"/>
</dbReference>
<dbReference type="EMBL" id="FTNM01000001">
    <property type="protein sequence ID" value="SIQ46988.1"/>
    <property type="molecule type" value="Genomic_DNA"/>
</dbReference>
<dbReference type="OrthoDB" id="9783963at2"/>
<dbReference type="PANTHER" id="PTHR35811">
    <property type="entry name" value="SLR1870 PROTEIN"/>
    <property type="match status" value="1"/>
</dbReference>
<evidence type="ECO:0000256" key="1">
    <source>
        <dbReference type="SAM" id="MobiDB-lite"/>
    </source>
</evidence>
<keyword evidence="4" id="KW-1185">Reference proteome</keyword>